<evidence type="ECO:0000313" key="3">
    <source>
        <dbReference type="Proteomes" id="UP001596222"/>
    </source>
</evidence>
<accession>A0ABV9ZUQ5</accession>
<dbReference type="InterPro" id="IPR045745">
    <property type="entry name" value="HTH_58_Actinobacteria-type"/>
</dbReference>
<comment type="caution">
    <text evidence="2">The sequence shown here is derived from an EMBL/GenBank/DDBJ whole genome shotgun (WGS) entry which is preliminary data.</text>
</comment>
<sequence>MTRSYLTGAARIAEAERLAPLYRDGAKIREIAAVTGRSYGGTRALLLLAGVKLRQRGGEPRPMPLKVPGRDR</sequence>
<evidence type="ECO:0000313" key="2">
    <source>
        <dbReference type="EMBL" id="MFC5144249.1"/>
    </source>
</evidence>
<dbReference type="Proteomes" id="UP001596222">
    <property type="component" value="Unassembled WGS sequence"/>
</dbReference>
<name>A0ABV9ZUQ5_9ACTN</name>
<protein>
    <submittedName>
        <fullName evidence="2">Helix-turn-helix domain-containing protein</fullName>
    </submittedName>
</protein>
<dbReference type="RefSeq" id="WP_382037954.1">
    <property type="nucleotide sequence ID" value="NZ_JBHSKJ010000003.1"/>
</dbReference>
<keyword evidence="3" id="KW-1185">Reference proteome</keyword>
<dbReference type="Gene3D" id="1.10.10.60">
    <property type="entry name" value="Homeodomain-like"/>
    <property type="match status" value="1"/>
</dbReference>
<proteinExistence type="predicted"/>
<dbReference type="Pfam" id="PF19575">
    <property type="entry name" value="HTH_58"/>
    <property type="match status" value="1"/>
</dbReference>
<dbReference type="EMBL" id="JBHSKJ010000003">
    <property type="protein sequence ID" value="MFC5144249.1"/>
    <property type="molecule type" value="Genomic_DNA"/>
</dbReference>
<feature type="domain" description="Helix-turn-helix" evidence="1">
    <location>
        <begin position="5"/>
        <end position="61"/>
    </location>
</feature>
<evidence type="ECO:0000259" key="1">
    <source>
        <dbReference type="Pfam" id="PF19575"/>
    </source>
</evidence>
<reference evidence="3" key="1">
    <citation type="journal article" date="2019" name="Int. J. Syst. Evol. Microbiol.">
        <title>The Global Catalogue of Microorganisms (GCM) 10K type strain sequencing project: providing services to taxonomists for standard genome sequencing and annotation.</title>
        <authorList>
            <consortium name="The Broad Institute Genomics Platform"/>
            <consortium name="The Broad Institute Genome Sequencing Center for Infectious Disease"/>
            <person name="Wu L."/>
            <person name="Ma J."/>
        </authorList>
    </citation>
    <scope>NUCLEOTIDE SEQUENCE [LARGE SCALE GENOMIC DNA]</scope>
    <source>
        <strain evidence="3">CGMCC 4.1641</strain>
    </source>
</reference>
<organism evidence="2 3">
    <name type="scientific">Streptomyces aureoversilis</name>
    <dbReference type="NCBI Taxonomy" id="67277"/>
    <lineage>
        <taxon>Bacteria</taxon>
        <taxon>Bacillati</taxon>
        <taxon>Actinomycetota</taxon>
        <taxon>Actinomycetes</taxon>
        <taxon>Kitasatosporales</taxon>
        <taxon>Streptomycetaceae</taxon>
        <taxon>Streptomyces</taxon>
    </lineage>
</organism>
<gene>
    <name evidence="2" type="ORF">ACFPP6_06060</name>
</gene>